<feature type="transmembrane region" description="Helical" evidence="8">
    <location>
        <begin position="86"/>
        <end position="109"/>
    </location>
</feature>
<name>A0AAN4YYA4_9BILA</name>
<sequence>DFVVMHHKVYHRDTLASRRESLVSIALAKGPMAQLLSFFALDYGDDDDGTPPSTAAKIKAVIFWPMVTLFKLTIPLAEAPWSKPLTIIHAILVPQCVLFCTQFITFVPIDGGPGLYAYAPVLSIVIIAFLVIFTSMNEEPRFYKIIYSLLGFVTSVVWIYCISSGVVGVVNMLGIVSGISQAVLGVTVIAWANSIGDLVADIAVAKQGFPRMAVAASIGGPLFNLLIGFGLPFTIAKLEGDYVPISLDGVNLIMIVFLFISIIVTLVTVIIFKANLTRIYGVILVIIYVAFLVFVVLAETGILVWL</sequence>
<feature type="transmembrane region" description="Helical" evidence="8">
    <location>
        <begin position="213"/>
        <end position="232"/>
    </location>
</feature>
<keyword evidence="3" id="KW-0050">Antiport</keyword>
<feature type="non-terminal residue" evidence="10">
    <location>
        <position position="1"/>
    </location>
</feature>
<dbReference type="GO" id="GO:0006874">
    <property type="term" value="P:intracellular calcium ion homeostasis"/>
    <property type="evidence" value="ECO:0007669"/>
    <property type="project" value="TreeGrafter"/>
</dbReference>
<dbReference type="Gene3D" id="1.20.1420.30">
    <property type="entry name" value="NCX, central ion-binding region"/>
    <property type="match status" value="1"/>
</dbReference>
<evidence type="ECO:0000256" key="4">
    <source>
        <dbReference type="ARBA" id="ARBA00022568"/>
    </source>
</evidence>
<dbReference type="AlphaFoldDB" id="A0AAN4YYA4"/>
<proteinExistence type="predicted"/>
<feature type="domain" description="Sodium/calcium exchanger membrane region" evidence="9">
    <location>
        <begin position="148"/>
        <end position="296"/>
    </location>
</feature>
<evidence type="ECO:0000256" key="1">
    <source>
        <dbReference type="ARBA" id="ARBA00004141"/>
    </source>
</evidence>
<evidence type="ECO:0000259" key="9">
    <source>
        <dbReference type="Pfam" id="PF01699"/>
    </source>
</evidence>
<dbReference type="PANTHER" id="PTHR12266">
    <property type="entry name" value="NA+/CA2+ K+ INDEPENDENT EXCHANGER"/>
    <property type="match status" value="1"/>
</dbReference>
<evidence type="ECO:0000256" key="6">
    <source>
        <dbReference type="ARBA" id="ARBA00022989"/>
    </source>
</evidence>
<keyword evidence="4" id="KW-0406">Ion transport</keyword>
<keyword evidence="11" id="KW-1185">Reference proteome</keyword>
<gene>
    <name evidence="10" type="ORF">PMAYCL1PPCAC_00863</name>
</gene>
<protein>
    <recommendedName>
        <fullName evidence="9">Sodium/calcium exchanger membrane region domain-containing protein</fullName>
    </recommendedName>
</protein>
<feature type="transmembrane region" description="Helical" evidence="8">
    <location>
        <begin position="21"/>
        <end position="41"/>
    </location>
</feature>
<dbReference type="EMBL" id="BTRK01000001">
    <property type="protein sequence ID" value="GMR30668.1"/>
    <property type="molecule type" value="Genomic_DNA"/>
</dbReference>
<accession>A0AAN4YYA4</accession>
<feature type="transmembrane region" description="Helical" evidence="8">
    <location>
        <begin position="115"/>
        <end position="133"/>
    </location>
</feature>
<dbReference type="InterPro" id="IPR051359">
    <property type="entry name" value="CaCA_antiporter"/>
</dbReference>
<keyword evidence="6 8" id="KW-1133">Transmembrane helix</keyword>
<feature type="transmembrane region" description="Helical" evidence="8">
    <location>
        <begin position="252"/>
        <end position="272"/>
    </location>
</feature>
<keyword evidence="5 8" id="KW-0812">Transmembrane</keyword>
<keyword evidence="4" id="KW-0106">Calcium</keyword>
<evidence type="ECO:0000256" key="8">
    <source>
        <dbReference type="SAM" id="Phobius"/>
    </source>
</evidence>
<feature type="transmembrane region" description="Helical" evidence="8">
    <location>
        <begin position="61"/>
        <end position="79"/>
    </location>
</feature>
<evidence type="ECO:0000256" key="7">
    <source>
        <dbReference type="ARBA" id="ARBA00023136"/>
    </source>
</evidence>
<feature type="transmembrane region" description="Helical" evidence="8">
    <location>
        <begin position="145"/>
        <end position="166"/>
    </location>
</feature>
<dbReference type="PANTHER" id="PTHR12266:SF0">
    <property type="entry name" value="MITOCHONDRIAL SODIUM_CALCIUM EXCHANGER PROTEIN"/>
    <property type="match status" value="1"/>
</dbReference>
<evidence type="ECO:0000256" key="5">
    <source>
        <dbReference type="ARBA" id="ARBA00022692"/>
    </source>
</evidence>
<comment type="caution">
    <text evidence="10">The sequence shown here is derived from an EMBL/GenBank/DDBJ whole genome shotgun (WGS) entry which is preliminary data.</text>
</comment>
<keyword evidence="4" id="KW-0109">Calcium transport</keyword>
<evidence type="ECO:0000256" key="2">
    <source>
        <dbReference type="ARBA" id="ARBA00022448"/>
    </source>
</evidence>
<dbReference type="Proteomes" id="UP001328107">
    <property type="component" value="Unassembled WGS sequence"/>
</dbReference>
<dbReference type="GO" id="GO:0005432">
    <property type="term" value="F:calcium:sodium antiporter activity"/>
    <property type="evidence" value="ECO:0007669"/>
    <property type="project" value="TreeGrafter"/>
</dbReference>
<dbReference type="Pfam" id="PF01699">
    <property type="entry name" value="Na_Ca_ex"/>
    <property type="match status" value="1"/>
</dbReference>
<feature type="transmembrane region" description="Helical" evidence="8">
    <location>
        <begin position="172"/>
        <end position="192"/>
    </location>
</feature>
<reference evidence="11" key="1">
    <citation type="submission" date="2022-10" db="EMBL/GenBank/DDBJ databases">
        <title>Genome assembly of Pristionchus species.</title>
        <authorList>
            <person name="Yoshida K."/>
            <person name="Sommer R.J."/>
        </authorList>
    </citation>
    <scope>NUCLEOTIDE SEQUENCE [LARGE SCALE GENOMIC DNA]</scope>
    <source>
        <strain evidence="11">RS5460</strain>
    </source>
</reference>
<evidence type="ECO:0000313" key="10">
    <source>
        <dbReference type="EMBL" id="GMR30668.1"/>
    </source>
</evidence>
<dbReference type="GO" id="GO:0016020">
    <property type="term" value="C:membrane"/>
    <property type="evidence" value="ECO:0007669"/>
    <property type="project" value="UniProtKB-SubCell"/>
</dbReference>
<keyword evidence="2" id="KW-0813">Transport</keyword>
<evidence type="ECO:0000256" key="3">
    <source>
        <dbReference type="ARBA" id="ARBA00022449"/>
    </source>
</evidence>
<dbReference type="InterPro" id="IPR044880">
    <property type="entry name" value="NCX_ion-bd_dom_sf"/>
</dbReference>
<organism evidence="10 11">
    <name type="scientific">Pristionchus mayeri</name>
    <dbReference type="NCBI Taxonomy" id="1317129"/>
    <lineage>
        <taxon>Eukaryota</taxon>
        <taxon>Metazoa</taxon>
        <taxon>Ecdysozoa</taxon>
        <taxon>Nematoda</taxon>
        <taxon>Chromadorea</taxon>
        <taxon>Rhabditida</taxon>
        <taxon>Rhabditina</taxon>
        <taxon>Diplogasteromorpha</taxon>
        <taxon>Diplogasteroidea</taxon>
        <taxon>Neodiplogasteridae</taxon>
        <taxon>Pristionchus</taxon>
    </lineage>
</organism>
<keyword evidence="7 8" id="KW-0472">Membrane</keyword>
<comment type="subcellular location">
    <subcellularLocation>
        <location evidence="1">Membrane</location>
        <topology evidence="1">Multi-pass membrane protein</topology>
    </subcellularLocation>
</comment>
<evidence type="ECO:0000313" key="11">
    <source>
        <dbReference type="Proteomes" id="UP001328107"/>
    </source>
</evidence>
<dbReference type="InterPro" id="IPR004837">
    <property type="entry name" value="NaCa_Exmemb"/>
</dbReference>
<feature type="transmembrane region" description="Helical" evidence="8">
    <location>
        <begin position="279"/>
        <end position="305"/>
    </location>
</feature>